<dbReference type="Proteomes" id="UP001055879">
    <property type="component" value="Linkage Group LG05"/>
</dbReference>
<reference evidence="2" key="1">
    <citation type="journal article" date="2022" name="Mol. Ecol. Resour.">
        <title>The genomes of chicory, endive, great burdock and yacon provide insights into Asteraceae palaeo-polyploidization history and plant inulin production.</title>
        <authorList>
            <person name="Fan W."/>
            <person name="Wang S."/>
            <person name="Wang H."/>
            <person name="Wang A."/>
            <person name="Jiang F."/>
            <person name="Liu H."/>
            <person name="Zhao H."/>
            <person name="Xu D."/>
            <person name="Zhang Y."/>
        </authorList>
    </citation>
    <scope>NUCLEOTIDE SEQUENCE [LARGE SCALE GENOMIC DNA]</scope>
    <source>
        <strain evidence="2">cv. Niubang</strain>
    </source>
</reference>
<sequence length="97" mass="11762">MERDEDDDVSIDEKEQMRTMNSRSMEKEFEPPLSMMEDKKSRDEDDDVSTDEKEQMRTMMSPHMRKSKSMEEEDRKNEFWEEESVFFYKGSKGKDRA</sequence>
<name>A0ACB9C268_ARCLA</name>
<comment type="caution">
    <text evidence="1">The sequence shown here is derived from an EMBL/GenBank/DDBJ whole genome shotgun (WGS) entry which is preliminary data.</text>
</comment>
<reference evidence="1 2" key="2">
    <citation type="journal article" date="2022" name="Mol. Ecol. Resour.">
        <title>The genomes of chicory, endive, great burdock and yacon provide insights into Asteraceae paleo-polyploidization history and plant inulin production.</title>
        <authorList>
            <person name="Fan W."/>
            <person name="Wang S."/>
            <person name="Wang H."/>
            <person name="Wang A."/>
            <person name="Jiang F."/>
            <person name="Liu H."/>
            <person name="Zhao H."/>
            <person name="Xu D."/>
            <person name="Zhang Y."/>
        </authorList>
    </citation>
    <scope>NUCLEOTIDE SEQUENCE [LARGE SCALE GENOMIC DNA]</scope>
    <source>
        <strain evidence="2">cv. Niubang</strain>
    </source>
</reference>
<gene>
    <name evidence="1" type="ORF">L6452_16996</name>
</gene>
<keyword evidence="2" id="KW-1185">Reference proteome</keyword>
<organism evidence="1 2">
    <name type="scientific">Arctium lappa</name>
    <name type="common">Greater burdock</name>
    <name type="synonym">Lappa major</name>
    <dbReference type="NCBI Taxonomy" id="4217"/>
    <lineage>
        <taxon>Eukaryota</taxon>
        <taxon>Viridiplantae</taxon>
        <taxon>Streptophyta</taxon>
        <taxon>Embryophyta</taxon>
        <taxon>Tracheophyta</taxon>
        <taxon>Spermatophyta</taxon>
        <taxon>Magnoliopsida</taxon>
        <taxon>eudicotyledons</taxon>
        <taxon>Gunneridae</taxon>
        <taxon>Pentapetalae</taxon>
        <taxon>asterids</taxon>
        <taxon>campanulids</taxon>
        <taxon>Asterales</taxon>
        <taxon>Asteraceae</taxon>
        <taxon>Carduoideae</taxon>
        <taxon>Cardueae</taxon>
        <taxon>Arctiinae</taxon>
        <taxon>Arctium</taxon>
    </lineage>
</organism>
<evidence type="ECO:0000313" key="1">
    <source>
        <dbReference type="EMBL" id="KAI3728362.1"/>
    </source>
</evidence>
<protein>
    <submittedName>
        <fullName evidence="1">Uncharacterized protein</fullName>
    </submittedName>
</protein>
<evidence type="ECO:0000313" key="2">
    <source>
        <dbReference type="Proteomes" id="UP001055879"/>
    </source>
</evidence>
<accession>A0ACB9C268</accession>
<dbReference type="EMBL" id="CM042051">
    <property type="protein sequence ID" value="KAI3728362.1"/>
    <property type="molecule type" value="Genomic_DNA"/>
</dbReference>
<proteinExistence type="predicted"/>